<dbReference type="Gene3D" id="3.40.50.720">
    <property type="entry name" value="NAD(P)-binding Rossmann-like Domain"/>
    <property type="match status" value="1"/>
</dbReference>
<dbReference type="PIRSF" id="PIRSF000103">
    <property type="entry name" value="HIBADH"/>
    <property type="match status" value="1"/>
</dbReference>
<evidence type="ECO:0000256" key="1">
    <source>
        <dbReference type="ARBA" id="ARBA00023002"/>
    </source>
</evidence>
<dbReference type="InterPro" id="IPR036291">
    <property type="entry name" value="NAD(P)-bd_dom_sf"/>
</dbReference>
<dbReference type="SUPFAM" id="SSF48179">
    <property type="entry name" value="6-phosphogluconate dehydrogenase C-terminal domain-like"/>
    <property type="match status" value="1"/>
</dbReference>
<feature type="active site" evidence="2">
    <location>
        <position position="178"/>
    </location>
</feature>
<dbReference type="InterPro" id="IPR008927">
    <property type="entry name" value="6-PGluconate_DH-like_C_sf"/>
</dbReference>
<name>A0A1C7Z4Q8_PSESX</name>
<evidence type="ECO:0000313" key="6">
    <source>
        <dbReference type="Proteomes" id="UP000093104"/>
    </source>
</evidence>
<dbReference type="InterPro" id="IPR006115">
    <property type="entry name" value="6PGDH_NADP-bd"/>
</dbReference>
<dbReference type="EMBL" id="LGSI01000053">
    <property type="protein sequence ID" value="OCR23508.1"/>
    <property type="molecule type" value="Genomic_DNA"/>
</dbReference>
<dbReference type="Gene3D" id="1.10.1040.10">
    <property type="entry name" value="N-(1-d-carboxylethyl)-l-norvaline Dehydrogenase, domain 2"/>
    <property type="match status" value="1"/>
</dbReference>
<dbReference type="Proteomes" id="UP000093104">
    <property type="component" value="Unassembled WGS sequence"/>
</dbReference>
<evidence type="ECO:0000259" key="4">
    <source>
        <dbReference type="Pfam" id="PF09130"/>
    </source>
</evidence>
<dbReference type="InterPro" id="IPR013328">
    <property type="entry name" value="6PGD_dom2"/>
</dbReference>
<dbReference type="PANTHER" id="PTHR43580">
    <property type="entry name" value="OXIDOREDUCTASE GLYR1-RELATED"/>
    <property type="match status" value="1"/>
</dbReference>
<dbReference type="PATRIC" id="fig|317.243.peg.3195"/>
<feature type="domain" description="Phosphogluconate dehydrogenase NAD-binding putative C-terminal" evidence="4">
    <location>
        <begin position="199"/>
        <end position="269"/>
    </location>
</feature>
<comment type="caution">
    <text evidence="5">The sequence shown here is derived from an EMBL/GenBank/DDBJ whole genome shotgun (WGS) entry which is preliminary data.</text>
</comment>
<dbReference type="Pfam" id="PF09130">
    <property type="entry name" value="DUF1932"/>
    <property type="match status" value="1"/>
</dbReference>
<reference evidence="5 6" key="1">
    <citation type="submission" date="2015-07" db="EMBL/GenBank/DDBJ databases">
        <title>Draft genome sequence of a diazotrophic, plant growth-promoting rhizobacterium of the Pseudomonas syringae complex.</title>
        <authorList>
            <person name="Patten C.L."/>
            <person name="Jeong H."/>
        </authorList>
    </citation>
    <scope>NUCLEOTIDE SEQUENCE [LARGE SCALE GENOMIC DNA]</scope>
    <source>
        <strain evidence="5 6">GR12-2</strain>
    </source>
</reference>
<evidence type="ECO:0000313" key="5">
    <source>
        <dbReference type="EMBL" id="OCR23508.1"/>
    </source>
</evidence>
<dbReference type="AlphaFoldDB" id="A0A1C7Z4Q8"/>
<evidence type="ECO:0000256" key="2">
    <source>
        <dbReference type="PIRSR" id="PIRSR000103-1"/>
    </source>
</evidence>
<sequence>MTAINPLTSVALIGFGEAGGIIGQDLAAQGVSVRTYDRLLDDPLRRDALLAKAASAKVEVCESAAAAVQGAQLVISAVTAGSALAVATGLAGYMQPGQLFMDLNSVAPTTKQAASNALQSSGALYIDAAVMAPVPPQRLQTPILLGGADAMALQRWLDPLGFNVRVVADSVGVASAIKMCRSIMIKGLEALTTECLSTARQYGAEEMVLASLHKSFPDMGWNARQPHYLISRVAEHGRRRAEEMEEVAKTAADVGVRPNMSQAIVATQRGLVESMARNDLVYAEPFAWQVLVDALYPAKSLH</sequence>
<dbReference type="PANTHER" id="PTHR43580:SF2">
    <property type="entry name" value="CYTOKINE-LIKE NUCLEAR FACTOR N-PAC"/>
    <property type="match status" value="1"/>
</dbReference>
<dbReference type="RefSeq" id="WP_065834650.1">
    <property type="nucleotide sequence ID" value="NZ_LGSI01000053.1"/>
</dbReference>
<dbReference type="GO" id="GO:0050661">
    <property type="term" value="F:NADP binding"/>
    <property type="evidence" value="ECO:0007669"/>
    <property type="project" value="InterPro"/>
</dbReference>
<feature type="domain" description="6-phosphogluconate dehydrogenase NADP-binding" evidence="3">
    <location>
        <begin position="10"/>
        <end position="148"/>
    </location>
</feature>
<gene>
    <name evidence="5" type="ORF">AFK24_18750</name>
</gene>
<dbReference type="SUPFAM" id="SSF51735">
    <property type="entry name" value="NAD(P)-binding Rossmann-fold domains"/>
    <property type="match status" value="1"/>
</dbReference>
<keyword evidence="1" id="KW-0560">Oxidoreductase</keyword>
<dbReference type="InterPro" id="IPR015814">
    <property type="entry name" value="Pgluconate_DH_NAD-bd_C"/>
</dbReference>
<accession>A0A1C7Z4Q8</accession>
<organism evidence="5 6">
    <name type="scientific">Pseudomonas syringae</name>
    <dbReference type="NCBI Taxonomy" id="317"/>
    <lineage>
        <taxon>Bacteria</taxon>
        <taxon>Pseudomonadati</taxon>
        <taxon>Pseudomonadota</taxon>
        <taxon>Gammaproteobacteria</taxon>
        <taxon>Pseudomonadales</taxon>
        <taxon>Pseudomonadaceae</taxon>
        <taxon>Pseudomonas</taxon>
    </lineage>
</organism>
<evidence type="ECO:0000259" key="3">
    <source>
        <dbReference type="Pfam" id="PF03446"/>
    </source>
</evidence>
<proteinExistence type="predicted"/>
<dbReference type="GO" id="GO:0016491">
    <property type="term" value="F:oxidoreductase activity"/>
    <property type="evidence" value="ECO:0007669"/>
    <property type="project" value="UniProtKB-KW"/>
</dbReference>
<dbReference type="InterPro" id="IPR015815">
    <property type="entry name" value="HIBADH-related"/>
</dbReference>
<dbReference type="OrthoDB" id="4333at2"/>
<dbReference type="InterPro" id="IPR051265">
    <property type="entry name" value="HIBADH-related_NP60_sf"/>
</dbReference>
<protein>
    <submittedName>
        <fullName evidence="5">6-phosphogluconate dehydrogenase</fullName>
    </submittedName>
</protein>
<dbReference type="Pfam" id="PF03446">
    <property type="entry name" value="NAD_binding_2"/>
    <property type="match status" value="1"/>
</dbReference>